<feature type="region of interest" description="Disordered" evidence="1">
    <location>
        <begin position="3059"/>
        <end position="3097"/>
    </location>
</feature>
<sequence>MIAVHFGKVDEAGTGFAEVSYTAADGTEIYSRREIGRSLNDSQLAKLRSKAADKVWDLDRPPLVRDFSITTPVHRSGELSVGLGRAERGRDVLGVRIPSAPVVGGLPPVLTRELEEARLLLGYARDGGRPTAVVEAPAGKNVKGLPLYLELSKPVITRYDIERLRKRALWEPEDRWALSEQVSFDVVLQPGASRPGSLSIRAALGRLSIEVSGSGRARTLAGAEVDLSPGTSVTLSVGKWPGQGEDGAGVAGTIPVVVRAPLVDGPGHVYRLFDTGVDIRYFDDLTREISTASAEVREVPERIGVQAVGGSGGVPRGWKRSVASAIAQLSAVGTRGEAGGVRDVAAEFAQWTRDVLGIDLLAHVPKLNDFHDAVVRRFKEKLKAAGVDPSISGLRAWVARELAADLRRGGESEFSRLLPYPEVMSEQRREDLHRQWINKIANVRTADDDVAHVVPRVIASRLSLSMRIHHSFGAPHDIGPEPRAGVIRHPIVFHKGAYHLGQLPDPADVERTRRIAEGFPRTEISDDEQRRLDRLFVHARDLLRAAIAEAENNPHPTDSKHWPVLRETLQRELAVIREHPDSPHNIREHPDSPHNRKARELAAYRLYFDDLRADHRWEEETTGFRYDFTLDVGVTRRKNSKSMELSVPLDGGAVPVSIGRLAIRGDRLPVHFGARGEEGIAFAEFRYTDATDGTDRILYLKFEHNLSDGDLLELRGKAAGRVWDLHHLPLSSDHYQVAVPLLGRQYLAGQYGDPAAGPNDRRIAVPHVPVVGGLPAVLYADLNGRLILGYAEDGRPTAVLVAPAEKNVTGLPLYLEVGKPALVVDDIKRLRKDALWEPEDRWALSEQMSFEVVLEQGKWTPGPLPIAVGGPDPARTLAGAEVDLSPGTSVTLSVGQWPGRVGADVAGTIPVVVRAPLVDGSGHVYRLLDTGVDNERFDDLKRDITEALKNPGSTAAMLAGRSDDAAQGLPQEDLETSGWLPAAVATAIEQLSAAGNLDEQNFVRWTGEVFGIDLTRAKPGNFYDSVFRTFKEQFAALGINRQRLHEWTASSLAADLRLGDASEFRRLLPYPEGVSEQRREDLHRQWIGKIAYGYNSDHDVAHVAVHVLARLIPQSVRIYQPFDAPHDIGSGSDSTKLPVVFYRGAYYLGRPADPNDADLAARIAMGPERTPIPDGEKRRLDGLFDQALGMLLARIGAVEEKLRTAGSHWSVQREHLQRRLAVIRQGVGGVDLAERQRPKSPRQQADILAEYRRYLHSMFQSSPWRGEDPRPQGGRVTLHLNVASQGDSMAVAFAQVGDKRLRIRHLNAVAIPGDRIAVDFGMDGEKVFAVARIPYTAPDGTERFIYRDFDTDFTAEDLNALNERAVEAPWRKVHSAIEQLTARKTHKGSAFKRWAYEVFRIGRAEGGARPLDAFYGTVLSTHQDRLAQAGVTTVAELGALVARHLDADLRRGGQSMFRALLPYPEDMSEQRRETLHQHLLNKLLHRQPGYPDVVHVVPHIVAWGLGLPMAIHYPYGAPYVIGPPSDDGEVPQPVVWFDGAYYLAQPRDPHDARIVEGFPSPAALTELRRLDVVFDEALEVLKTEVDTAEQNTAIGHWPLLRDTFHRNVAAISQRPSSPQVRADVLEEHLRYRDALREESTWEDENRWNLQDPFTIPVLVEDTAGRPTLRLRLDGNDISLGYADRVAVPGDRVAVDFGKVDGEGVGIARIPYTAPDGTERFVYQEIARRFTDSELAELWSVAAGPVWETVDRWTFGNSYHVTAPVSESGTFDITFGGQRVTLPPVEVADGLPPVIAAELREGRFRLGYGMDSRPLAVLEAPAGRNGTGAPLYLELSSPAPTAYDIERLRSMALWESAEPAALLDEVSIDLVMQEDRRTPYPLPLTLGDDNSGRTLDGQEVDLSPGTEVALRVGRFLRLEESNVVTSIVAVVKAPLADQSGYVYRLIDTNLPNEWFDEFKTQWETTDSGKRPAAPAWPAGPLEKRPRTGGELPGSPAAFEWGPGKGSFSAGVGVETLSSSGWAAGVEPSVEQVDGGWRVSYRSAEGLPSWGEMNRVHSDRFTWKGPAPLEFVPTPGDGRPFRVVTAGEDAGVRVHVDHWVDGESGTVVFRLRLEPDANVVEKSIVDTLGAVEQWVVQTNERLRPEGGPPAVAVVFDPAAETVVRLSRYGSDLKDSHRVWVSEDGSAGRITQLHWLADLPSRAYGHELKHFAGVPHDGSPDDLLRTSRTVGDDHLHEPGFTAWELDEIRKTAASYVARTVEPRPAPALVPLGVPRDGLDLLSAFVASEPALVRTALDARLPADLREFLSGPAGVRAAVAESVRTGVPQGSELGRVTELLRDHVSGYLEENAGRLPADVTAQRLAFQPQHERDVATLSPDQAQRRVGELLAAGLLDPDTARARLDEMRANPADAGRHLLEVLTDPDRQLDSGELAAVKAAVHDWANLSDSPAGRFLAPLLAHATDARMQISQVAPDGVRPVAGYGPAGGAPVSLARAAADPERPGVHFDALVPETPAAVEPSAVPSQQLAPAPQPPAPAAGDGQQQVVPLASASPDAPLVVMAEGLPENLRLQRAVGGVLLHDRDAAPGPISSRVLAPTGPGPAVLLHSSVLDPDSLGAALAGLRAQDATMAVLHWPQDQPVSVARALEVTAQGLGPQSSAMLSVPRSALRDRPTPSPQIVPLDANGEVTFFSGRPERYLFLPEVTGAPRRPAPYGLPEQSPGVYRLGDDWVVWDGGSHLWIGPESELDGARRLLPETGGWLAEPVVFLGWKATALPAEVGHRVGRIFGGMPAAPPTHLITSGMGLDRRTLVPSEVSGLPAGVQLSHVPGGVLAHAGPRPPAGATTLNWSDLTSPDRPRLVVDESVGDPVAVVEAVHRGLPSGAGPLQVFVAPPAAGTPGTSSGAVDAARVAEVLRERFGGRLELVLPVSVVGRQPAGADELIPVDARGQETFPAAAHAWRVPLRPAPPRQPGPLGLRPAATDGYEVYRGWTVREQTGVVLFAQNGTSPNTLSPDALAAPASGVAVVVQSRGGPIPREVADTVARLLSGVPEADRDVRVFGNAASAGPAAPDPGGSSASAPARPATPDRRALALGDPKANLPDVDRIEQGLRAEVARRGVTVRDNEWEQLRERLLNNYPQLVSADGHLFTLGGIEVRARLRPEDPQLVSNPAGSFDTETSGPSLDDTEGRTSEDGRFHANQFTQGVFQTGAHSQSDGTTTRAMRLRGDFNVDVPLGPMTHWGPRFNATLNKVDQKSAYLIDAEKGRVFDTRADSTFYSYEPGWLIEARGDAQPWQAVEVPEPPDGQEAARLVVAIPDHLLESAGEQVVADLPEHMRDNLTRVPELFSASNITGLNELYDLVIDRLRADGFDMSIESPMRGELQRKLWNLETHFDEAVNNRRTPETDGDAGALTRGFAFTLHDDGHAAASIRVYGRRLGGSVQVGLGGGSTRVGASSDKAHIEQVRTGIVGQGGEFTLGQSAGLSLGGAVDLPLARRLDDPQAYKENAKLGLSARAGMSWTSNDGGGVTVASLNVVVGRYTGQTVGHEVPFEWHAEVSTSRRPREWPHPTPVVNGSAVLRMSEPDAFDYGFSVDADAFAPDTVPGLADGDLAVVPAGGRLRSVPHDQWRPRLRNTGVHPEDTGGNLLPRHVIQGRGLLGQALPRIDKPAVRRLRAGLMEVLAGEGFLPADGDRPWAHGEQNRPATPDPGTPLEERPLLGRMVDGARDVYDEVVHRDTDATIDNLDLFHKMVSGDGLESHFDSLVQDGAAFVDDPDAPAPAAGMSFTLHSWRNAVMRTAEVTVFAIPRITADVDADGNSVHFERLSDEVSTVTLGMSLGIAGQGASGNQGWSVEGGVNTALPPSVKDVRSVGLLGGSVSRNVGAAERVTRVVNRPELKEYGGRVMFVNAPYDLGFVVRISDRDAPIVSPELIRANVHAALLKFNTDPATFSEVAPGDVAPSALHQGIVYFVDAHGLRAAAQNQLPRDLTLAGRPMTGPVASLTNHVTFQARFKEAMLGQYGATTLVEPGFWANTNAALSVKVPRIKGAQFVGATPDQYVTGLIELYLAETVNVANESFTKVFNLPNVGLSRKFGPVNVSFGESAGVRVSESESAETKRVGGLEMLKLAFGLGYAYVAEYDANVRAGIHKQVGFAASRVSVPPGADLRGRTMLFILPEAEALAQYAAGKLPVSDVQLVDAMGRWSRGELVLSGNTVAGLLSRWRGDLADRASSRTVDGLPDLGAYLIQHRVQTWALTLADRHVDQRGAVLDPRRRARFATDFGITLDPNVNPFSALTVPPYLTRTGDRTLGHAGVDDLVLFTGPAPADGGPRPTTTVLDAVRELVDAGRPGLLGASHDNWPGAGTSWGVLMVSPDESVVGALPGGLETLQSTLAGQRANIVFADMLHRYNGVTFYLVDQRNPVAAQMFKLKVSGTLGGRPRYTGWRADYGIENYEHAYGATARIIGQALGWNLTPARFGFSVDGVPVSTAGSLSFAPGGGRGVKGAAQVVRERTVYDWTGNYEAEDDIGLTMELSRVQMHGWQPSYLVNHVMTAMNSAADWALHQAPAGFADWISLAPVEPVLTRHYEGRIDFKVPRGLAEATPVPRSPQLDLRALPALPGDAYVSAALVDDLYPAARHLMGNVLGPQANAPMYRGSVALDGLLSRLNVDNHLSEGLGDGGYLLGSHLFVAGSSNNRVAMRMYVKLHSLEIISELATTGTGRYAKFAFTTSATQSRNRWRPNFDAEAAYGSPIGKTNIGPQEDTTAGGRISTGANRNAPASHSATFDDTKRLENHLKMQGLTYLVRIRTQARFVAVPHQHSAFHRDAGLAPIEPARFEADDAPGTGWMSGDGFYEMFADEVHELQRALSERYDWKTNNPAGWPAPAADAPTIGLEGLLQRATPAGMAAAPVADRVIQAGDFDPDQAPQHVALLIRDQLGNHYDPVSPLRLTASAAEQTRRRYEVTLDWAVGHLQQLNATQQATADLAELTAWKNRVGKLAVGAALSAADVRLFNERIPQIVERVQAVQPPGSPSVTPPEEVELLAQDPRPVARVVAFELKTHLDLTVTDDQGAASRYRIDPQGWIVALREGPDGTFAPVTAPEVIFDLDRDLKLRADAAGIRLRRQMALYHELLGRTPVQMDAAAELGPELETHIRQARADADDRAREWITEGLPAKPANPLAVHTARHDTDTAQTRAGQARRLLAPVLPPGWTTTGPLPLPLPQAPDTLRPGTRVWITRPQGAAAARVDADGTYRLYDPFALGTAERTLDAQQFQDVLAGASAVTLVEPDVLTSWLLQDGNWTASRQFAEDNLGMLRADPTATRLTQDQQQARPASPPTPPAQPDATRTETTPAPAGDPVRDRHRALLDAIRAGQLTAAYDYLAAADATARHRVLADAVAAVVPTAPTDPIDPTAPAGLRALADLVDADPRVTRPRPGPEAVSDAGILRAVADILDPAVGALDTFRAIASAAWTINPRRTGRTPCKP</sequence>
<feature type="region of interest" description="Disordered" evidence="1">
    <location>
        <begin position="4743"/>
        <end position="4777"/>
    </location>
</feature>
<feature type="compositionally biased region" description="Polar residues" evidence="1">
    <location>
        <begin position="4765"/>
        <end position="4777"/>
    </location>
</feature>
<proteinExistence type="predicted"/>
<feature type="region of interest" description="Disordered" evidence="1">
    <location>
        <begin position="1964"/>
        <end position="1987"/>
    </location>
</feature>
<feature type="compositionally biased region" description="Basic and acidic residues" evidence="1">
    <location>
        <begin position="3685"/>
        <end position="3695"/>
    </location>
</feature>
<keyword evidence="3" id="KW-1185">Reference proteome</keyword>
<dbReference type="EMBL" id="FMHW01000002">
    <property type="protein sequence ID" value="SCL29314.1"/>
    <property type="molecule type" value="Genomic_DNA"/>
</dbReference>
<protein>
    <submittedName>
        <fullName evidence="2">Uncharacterized protein</fullName>
    </submittedName>
</protein>
<organism evidence="2 3">
    <name type="scientific">Micromonospora pallida</name>
    <dbReference type="NCBI Taxonomy" id="145854"/>
    <lineage>
        <taxon>Bacteria</taxon>
        <taxon>Bacillati</taxon>
        <taxon>Actinomycetota</taxon>
        <taxon>Actinomycetes</taxon>
        <taxon>Micromonosporales</taxon>
        <taxon>Micromonosporaceae</taxon>
        <taxon>Micromonospora</taxon>
    </lineage>
</organism>
<feature type="region of interest" description="Disordered" evidence="1">
    <location>
        <begin position="5318"/>
        <end position="5354"/>
    </location>
</feature>
<feature type="compositionally biased region" description="Low complexity" evidence="1">
    <location>
        <begin position="2517"/>
        <end position="2527"/>
    </location>
</feature>
<dbReference type="STRING" id="145854.GA0074692_2703"/>
<feature type="region of interest" description="Disordered" evidence="1">
    <location>
        <begin position="2514"/>
        <end position="2542"/>
    </location>
</feature>
<evidence type="ECO:0000313" key="3">
    <source>
        <dbReference type="Proteomes" id="UP000198959"/>
    </source>
</evidence>
<gene>
    <name evidence="2" type="ORF">GA0074692_2703</name>
</gene>
<feature type="region of interest" description="Disordered" evidence="1">
    <location>
        <begin position="3684"/>
        <end position="3709"/>
    </location>
</feature>
<feature type="region of interest" description="Disordered" evidence="1">
    <location>
        <begin position="3161"/>
        <end position="3190"/>
    </location>
</feature>
<name>A0A1C6SIE1_9ACTN</name>
<evidence type="ECO:0000313" key="2">
    <source>
        <dbReference type="EMBL" id="SCL29314.1"/>
    </source>
</evidence>
<feature type="compositionally biased region" description="Low complexity" evidence="1">
    <location>
        <begin position="3059"/>
        <end position="3081"/>
    </location>
</feature>
<dbReference type="Proteomes" id="UP000198959">
    <property type="component" value="Unassembled WGS sequence"/>
</dbReference>
<accession>A0A1C6SIE1</accession>
<evidence type="ECO:0000256" key="1">
    <source>
        <dbReference type="SAM" id="MobiDB-lite"/>
    </source>
</evidence>
<feature type="compositionally biased region" description="Polar residues" evidence="1">
    <location>
        <begin position="3163"/>
        <end position="3178"/>
    </location>
</feature>
<reference evidence="3" key="1">
    <citation type="submission" date="2016-06" db="EMBL/GenBank/DDBJ databases">
        <authorList>
            <person name="Varghese N."/>
            <person name="Submissions Spin"/>
        </authorList>
    </citation>
    <scope>NUCLEOTIDE SEQUENCE [LARGE SCALE GENOMIC DNA]</scope>
    <source>
        <strain evidence="3">DSM 43817</strain>
    </source>
</reference>